<keyword evidence="2" id="KW-1185">Reference proteome</keyword>
<feature type="non-terminal residue" evidence="1">
    <location>
        <position position="53"/>
    </location>
</feature>
<dbReference type="AlphaFoldDB" id="A0A9N9HNY8"/>
<proteinExistence type="predicted"/>
<reference evidence="1" key="1">
    <citation type="submission" date="2021-06" db="EMBL/GenBank/DDBJ databases">
        <authorList>
            <person name="Kallberg Y."/>
            <person name="Tangrot J."/>
            <person name="Rosling A."/>
        </authorList>
    </citation>
    <scope>NUCLEOTIDE SEQUENCE</scope>
    <source>
        <strain evidence="1">MT106</strain>
    </source>
</reference>
<evidence type="ECO:0000313" key="1">
    <source>
        <dbReference type="EMBL" id="CAG8698548.1"/>
    </source>
</evidence>
<accession>A0A9N9HNY8</accession>
<organism evidence="1 2">
    <name type="scientific">Ambispora gerdemannii</name>
    <dbReference type="NCBI Taxonomy" id="144530"/>
    <lineage>
        <taxon>Eukaryota</taxon>
        <taxon>Fungi</taxon>
        <taxon>Fungi incertae sedis</taxon>
        <taxon>Mucoromycota</taxon>
        <taxon>Glomeromycotina</taxon>
        <taxon>Glomeromycetes</taxon>
        <taxon>Archaeosporales</taxon>
        <taxon>Ambisporaceae</taxon>
        <taxon>Ambispora</taxon>
    </lineage>
</organism>
<name>A0A9N9HNY8_9GLOM</name>
<dbReference type="OrthoDB" id="9876299at2759"/>
<protein>
    <submittedName>
        <fullName evidence="1">13631_t:CDS:1</fullName>
    </submittedName>
</protein>
<comment type="caution">
    <text evidence="1">The sequence shown here is derived from an EMBL/GenBank/DDBJ whole genome shotgun (WGS) entry which is preliminary data.</text>
</comment>
<dbReference type="EMBL" id="CAJVPL010017351">
    <property type="protein sequence ID" value="CAG8698548.1"/>
    <property type="molecule type" value="Genomic_DNA"/>
</dbReference>
<dbReference type="Proteomes" id="UP000789831">
    <property type="component" value="Unassembled WGS sequence"/>
</dbReference>
<evidence type="ECO:0000313" key="2">
    <source>
        <dbReference type="Proteomes" id="UP000789831"/>
    </source>
</evidence>
<gene>
    <name evidence="1" type="ORF">AGERDE_LOCUS13389</name>
</gene>
<sequence length="53" mass="5924">ITEILLPVIGGRIINITSRLGKLKQIPSIKLHTEFSRKHTNSVVTVQEGWLTS</sequence>
<feature type="non-terminal residue" evidence="1">
    <location>
        <position position="1"/>
    </location>
</feature>